<evidence type="ECO:0000313" key="8">
    <source>
        <dbReference type="Proteomes" id="UP000292346"/>
    </source>
</evidence>
<dbReference type="CDD" id="cd08255">
    <property type="entry name" value="2-desacetyl-2-hydroxyethyl_bacteriochlorophyllide_like"/>
    <property type="match status" value="1"/>
</dbReference>
<dbReference type="InterPro" id="IPR020843">
    <property type="entry name" value="ER"/>
</dbReference>
<comment type="cofactor">
    <cofactor evidence="1">
        <name>Zn(2+)</name>
        <dbReference type="ChEBI" id="CHEBI:29105"/>
    </cofactor>
</comment>
<evidence type="ECO:0000256" key="5">
    <source>
        <dbReference type="ARBA" id="ARBA00023002"/>
    </source>
</evidence>
<name>A0A4R0H6R2_9ACTN</name>
<dbReference type="EMBL" id="SJJZ01000003">
    <property type="protein sequence ID" value="TCC05623.1"/>
    <property type="molecule type" value="Genomic_DNA"/>
</dbReference>
<protein>
    <submittedName>
        <fullName evidence="7">Oxidoreductase</fullName>
    </submittedName>
</protein>
<dbReference type="GO" id="GO:0016491">
    <property type="term" value="F:oxidoreductase activity"/>
    <property type="evidence" value="ECO:0007669"/>
    <property type="project" value="UniProtKB-KW"/>
</dbReference>
<dbReference type="Proteomes" id="UP000292346">
    <property type="component" value="Unassembled WGS sequence"/>
</dbReference>
<dbReference type="RefSeq" id="WP_131342352.1">
    <property type="nucleotide sequence ID" value="NZ_SJJZ01000003.1"/>
</dbReference>
<dbReference type="InterPro" id="IPR036291">
    <property type="entry name" value="NAD(P)-bd_dom_sf"/>
</dbReference>
<evidence type="ECO:0000259" key="6">
    <source>
        <dbReference type="SMART" id="SM00829"/>
    </source>
</evidence>
<dbReference type="AlphaFoldDB" id="A0A4R0H6R2"/>
<dbReference type="Gene3D" id="3.90.180.10">
    <property type="entry name" value="Medium-chain alcohol dehydrogenases, catalytic domain"/>
    <property type="match status" value="1"/>
</dbReference>
<feature type="domain" description="Enoyl reductase (ER)" evidence="6">
    <location>
        <begin position="47"/>
        <end position="372"/>
    </location>
</feature>
<gene>
    <name evidence="7" type="ORF">E0H45_26800</name>
</gene>
<dbReference type="SMART" id="SM00829">
    <property type="entry name" value="PKS_ER"/>
    <property type="match status" value="1"/>
</dbReference>
<dbReference type="PANTHER" id="PTHR43350:SF19">
    <property type="entry name" value="D-GULOSIDE 3-DEHYDROGENASE"/>
    <property type="match status" value="1"/>
</dbReference>
<organism evidence="7 8">
    <name type="scientific">Kribbella soli</name>
    <dbReference type="NCBI Taxonomy" id="1124743"/>
    <lineage>
        <taxon>Bacteria</taxon>
        <taxon>Bacillati</taxon>
        <taxon>Actinomycetota</taxon>
        <taxon>Actinomycetes</taxon>
        <taxon>Propionibacteriales</taxon>
        <taxon>Kribbellaceae</taxon>
        <taxon>Kribbella</taxon>
    </lineage>
</organism>
<sequence length="715" mass="76164">MKQVAQNYKSGELAVLDVPPPACAPGGVLVRSLYSLISTGTELMKVGEAKLSLVGKAKARPDQVRKVLDSVAQQGALNTYKKVMNKLDSYTPLGYSLCGVVVEVGAGAEEFSVGQLVAAAGNEFALHAEYNWVPLNLCVPVPDGVPPEQAAFSTVGAIAMQGVRQAEVQLGDTAVVIGLGLVGQLVVRLLVAAGVRVFGIDTVEDRCRMAEKAGALHCSSADEAGVATLERALLEASNGLGADRILLTAGGHSNGPVETAARLARDRARVVDIGKTRLDLPWNAYYEKELDVRFSRSYGPGRYDDRYELQGIDYPAGYVRWTERRNLECFVDLIAREQIDIGSLIASTFPIADATEVYQKLSSGGYPGVGFLFEYPDVPQAAAPPTTTAARAAVPTSGGVRMGFIGAGNYASSMLLPHLQKDERAVLARVATNKSLSAANAQRRFGFEAVSTTADEVLADASLDAVFVVTRHSSHAELACRALESGKAVFVEKPLALTDEELDRIVATVDATGNDRLMVGFNRRFAPLLTDLKDRFGLPGGSFSLRYLVNAGKLDSTSWYLDAGKEGTRFAGEGGHFIDTLTWWLNSLPTEVYAVPGPDTGDVVVTLRFGGGSVGTISYVGGGNSRFPKETIDITGAGRNARFDNFQSASLWTGRKPSTRKSRSTDKGQRTELERFVAAVKSGGPMPIAFDALVATTRATIAVDRSLASGKPEKV</sequence>
<evidence type="ECO:0000256" key="2">
    <source>
        <dbReference type="ARBA" id="ARBA00008072"/>
    </source>
</evidence>
<dbReference type="Gene3D" id="3.40.50.720">
    <property type="entry name" value="NAD(P)-binding Rossmann-like Domain"/>
    <property type="match status" value="2"/>
</dbReference>
<keyword evidence="3" id="KW-0479">Metal-binding</keyword>
<dbReference type="InterPro" id="IPR000683">
    <property type="entry name" value="Gfo/Idh/MocA-like_OxRdtase_N"/>
</dbReference>
<proteinExistence type="inferred from homology"/>
<dbReference type="GO" id="GO:0046872">
    <property type="term" value="F:metal ion binding"/>
    <property type="evidence" value="ECO:0007669"/>
    <property type="project" value="UniProtKB-KW"/>
</dbReference>
<dbReference type="SUPFAM" id="SSF55347">
    <property type="entry name" value="Glyceraldehyde-3-phosphate dehydrogenase-like, C-terminal domain"/>
    <property type="match status" value="1"/>
</dbReference>
<dbReference type="Gene3D" id="3.30.360.10">
    <property type="entry name" value="Dihydrodipicolinate Reductase, domain 2"/>
    <property type="match status" value="1"/>
</dbReference>
<dbReference type="InterPro" id="IPR011032">
    <property type="entry name" value="GroES-like_sf"/>
</dbReference>
<evidence type="ECO:0000256" key="1">
    <source>
        <dbReference type="ARBA" id="ARBA00001947"/>
    </source>
</evidence>
<dbReference type="SUPFAM" id="SSF51735">
    <property type="entry name" value="NAD(P)-binding Rossmann-fold domains"/>
    <property type="match status" value="2"/>
</dbReference>
<dbReference type="InterPro" id="IPR013149">
    <property type="entry name" value="ADH-like_C"/>
</dbReference>
<dbReference type="OrthoDB" id="256869at2"/>
<dbReference type="GO" id="GO:0000166">
    <property type="term" value="F:nucleotide binding"/>
    <property type="evidence" value="ECO:0007669"/>
    <property type="project" value="InterPro"/>
</dbReference>
<keyword evidence="4" id="KW-0862">Zinc</keyword>
<reference evidence="7 8" key="1">
    <citation type="submission" date="2019-02" db="EMBL/GenBank/DDBJ databases">
        <title>Kribbella capetownensis sp. nov. and Kribbella speibonae sp. nov., isolated from soil.</title>
        <authorList>
            <person name="Curtis S.M."/>
            <person name="Norton I."/>
            <person name="Everest G.J."/>
            <person name="Meyers P.R."/>
        </authorList>
    </citation>
    <scope>NUCLEOTIDE SEQUENCE [LARGE SCALE GENOMIC DNA]</scope>
    <source>
        <strain evidence="7 8">KCTC 29219</strain>
    </source>
</reference>
<keyword evidence="8" id="KW-1185">Reference proteome</keyword>
<dbReference type="Pfam" id="PF00107">
    <property type="entry name" value="ADH_zinc_N"/>
    <property type="match status" value="1"/>
</dbReference>
<dbReference type="SUPFAM" id="SSF50129">
    <property type="entry name" value="GroES-like"/>
    <property type="match status" value="1"/>
</dbReference>
<comment type="caution">
    <text evidence="7">The sequence shown here is derived from an EMBL/GenBank/DDBJ whole genome shotgun (WGS) entry which is preliminary data.</text>
</comment>
<comment type="similarity">
    <text evidence="2">Belongs to the zinc-containing alcohol dehydrogenase family.</text>
</comment>
<evidence type="ECO:0000313" key="7">
    <source>
        <dbReference type="EMBL" id="TCC05623.1"/>
    </source>
</evidence>
<dbReference type="PANTHER" id="PTHR43350">
    <property type="entry name" value="NAD-DEPENDENT ALCOHOL DEHYDROGENASE"/>
    <property type="match status" value="1"/>
</dbReference>
<keyword evidence="5" id="KW-0560">Oxidoreductase</keyword>
<dbReference type="Pfam" id="PF01408">
    <property type="entry name" value="GFO_IDH_MocA"/>
    <property type="match status" value="1"/>
</dbReference>
<accession>A0A4R0H6R2</accession>
<evidence type="ECO:0000256" key="4">
    <source>
        <dbReference type="ARBA" id="ARBA00022833"/>
    </source>
</evidence>
<evidence type="ECO:0000256" key="3">
    <source>
        <dbReference type="ARBA" id="ARBA00022723"/>
    </source>
</evidence>